<evidence type="ECO:0000259" key="2">
    <source>
        <dbReference type="PROSITE" id="PS51352"/>
    </source>
</evidence>
<feature type="domain" description="Thioredoxin" evidence="2">
    <location>
        <begin position="41"/>
        <end position="172"/>
    </location>
</feature>
<sequence length="172" mass="19011">MSKTASPVPSEPRRRSRWLAEMALVLMLVAGFSLWLSRHMLNSGEPAPAETLPAVPAGTGTLQWPAAHNKTLVYFFAPWCAVCKVSMPSLNLLSGDDLRVVVIALDWQNQAEVEDFVRSSGFQGEVLLGTAGTMQRWQIDAFPSYYVVGRDGKVLHRDRGFTTPPGLLLRTR</sequence>
<protein>
    <submittedName>
        <fullName evidence="3">Redoxin family protein</fullName>
    </submittedName>
</protein>
<dbReference type="KEGG" id="vcw:GJQ55_04930"/>
<dbReference type="InterPro" id="IPR013740">
    <property type="entry name" value="Redoxin"/>
</dbReference>
<dbReference type="InterPro" id="IPR036249">
    <property type="entry name" value="Thioredoxin-like_sf"/>
</dbReference>
<name>A0A9X7YNA0_9GAMM</name>
<dbReference type="SUPFAM" id="SSF52833">
    <property type="entry name" value="Thioredoxin-like"/>
    <property type="match status" value="1"/>
</dbReference>
<dbReference type="GO" id="GO:0016491">
    <property type="term" value="F:oxidoreductase activity"/>
    <property type="evidence" value="ECO:0007669"/>
    <property type="project" value="InterPro"/>
</dbReference>
<dbReference type="InterPro" id="IPR050553">
    <property type="entry name" value="Thioredoxin_ResA/DsbE_sf"/>
</dbReference>
<proteinExistence type="predicted"/>
<dbReference type="PROSITE" id="PS51352">
    <property type="entry name" value="THIOREDOXIN_2"/>
    <property type="match status" value="1"/>
</dbReference>
<dbReference type="Pfam" id="PF08534">
    <property type="entry name" value="Redoxin"/>
    <property type="match status" value="1"/>
</dbReference>
<dbReference type="Proteomes" id="UP000596074">
    <property type="component" value="Chromosome"/>
</dbReference>
<dbReference type="EMBL" id="CP046056">
    <property type="protein sequence ID" value="QQD23863.1"/>
    <property type="molecule type" value="Genomic_DNA"/>
</dbReference>
<accession>A0A9X7YNA0</accession>
<dbReference type="PANTHER" id="PTHR42852:SF17">
    <property type="entry name" value="THIOREDOXIN-LIKE PROTEIN HI_1115"/>
    <property type="match status" value="1"/>
</dbReference>
<keyword evidence="4" id="KW-1185">Reference proteome</keyword>
<organism evidence="3 4">
    <name type="scientific">Venatoribacter cucullus</name>
    <dbReference type="NCBI Taxonomy" id="2661630"/>
    <lineage>
        <taxon>Bacteria</taxon>
        <taxon>Pseudomonadati</taxon>
        <taxon>Pseudomonadota</taxon>
        <taxon>Gammaproteobacteria</taxon>
        <taxon>Oceanospirillales</taxon>
        <taxon>Oceanospirillaceae</taxon>
        <taxon>Venatoribacter</taxon>
    </lineage>
</organism>
<evidence type="ECO:0000256" key="1">
    <source>
        <dbReference type="SAM" id="Phobius"/>
    </source>
</evidence>
<keyword evidence="1" id="KW-0472">Membrane</keyword>
<dbReference type="InterPro" id="IPR013766">
    <property type="entry name" value="Thioredoxin_domain"/>
</dbReference>
<keyword evidence="1" id="KW-1133">Transmembrane helix</keyword>
<dbReference type="Gene3D" id="3.40.30.10">
    <property type="entry name" value="Glutaredoxin"/>
    <property type="match status" value="1"/>
</dbReference>
<dbReference type="AlphaFoldDB" id="A0A9X7YNA0"/>
<reference evidence="3 4" key="1">
    <citation type="submission" date="2019-11" db="EMBL/GenBank/DDBJ databases">
        <title>Venatorbacter sp. nov. a predator of Campylobacter and other Gram-negative bacteria.</title>
        <authorList>
            <person name="Saeedi A."/>
            <person name="Cummings N.J."/>
            <person name="Connerton I.F."/>
            <person name="Connerton P.L."/>
        </authorList>
    </citation>
    <scope>NUCLEOTIDE SEQUENCE [LARGE SCALE GENOMIC DNA]</scope>
    <source>
        <strain evidence="3">XL5</strain>
    </source>
</reference>
<evidence type="ECO:0000313" key="3">
    <source>
        <dbReference type="EMBL" id="QQD23863.1"/>
    </source>
</evidence>
<evidence type="ECO:0000313" key="4">
    <source>
        <dbReference type="Proteomes" id="UP000596074"/>
    </source>
</evidence>
<keyword evidence="1" id="KW-0812">Transmembrane</keyword>
<feature type="transmembrane region" description="Helical" evidence="1">
    <location>
        <begin position="18"/>
        <end position="36"/>
    </location>
</feature>
<dbReference type="RefSeq" id="WP_228346406.1">
    <property type="nucleotide sequence ID" value="NZ_CP046056.1"/>
</dbReference>
<gene>
    <name evidence="3" type="ORF">GJQ55_04930</name>
</gene>
<dbReference type="PANTHER" id="PTHR42852">
    <property type="entry name" value="THIOL:DISULFIDE INTERCHANGE PROTEIN DSBE"/>
    <property type="match status" value="1"/>
</dbReference>